<sequence>MSTGPAEHSVFHAPGAPVRVHGRMEPESIGSLLHESVHEPSLTLCSLDAFARYAGPVGAAALDALLTLGALDEIIDSVRADRGLVIRITVAALWLDRGQVPGARPDWHIDRAGAITGAGARERYDTSDLTRRRSFALVSLFSPEEPAPPGAPDASTEFAVAPGGLPLPGGWARSRDVAEHIRTWLSAGRSCAPCGDGRAVSFGARAVHRPGAAPVPGWRILVRAGAYQSDPPMSPYEERIPACNPFCRRTGPGFWLRPVGTRERATPMRSWSVRAGDDAAVEELFARRSLRPAPAPATAAITRIRDACA</sequence>
<reference evidence="2" key="1">
    <citation type="submission" date="2017-06" db="EMBL/GenBank/DDBJ databases">
        <authorList>
            <person name="Varghese N."/>
            <person name="Submissions S."/>
        </authorList>
    </citation>
    <scope>NUCLEOTIDE SEQUENCE [LARGE SCALE GENOMIC DNA]</scope>
    <source>
        <strain evidence="2">DSM 44485</strain>
    </source>
</reference>
<dbReference type="AlphaFoldDB" id="A0A238YSK8"/>
<gene>
    <name evidence="1" type="ORF">SAMN06265355_106183</name>
</gene>
<dbReference type="RefSeq" id="WP_143227129.1">
    <property type="nucleotide sequence ID" value="NZ_FZNP01000006.1"/>
</dbReference>
<name>A0A238YSK8_9ACTN</name>
<dbReference type="Proteomes" id="UP000198420">
    <property type="component" value="Unassembled WGS sequence"/>
</dbReference>
<dbReference type="EMBL" id="FZNP01000006">
    <property type="protein sequence ID" value="SNR73808.1"/>
    <property type="molecule type" value="Genomic_DNA"/>
</dbReference>
<evidence type="ECO:0000313" key="1">
    <source>
        <dbReference type="EMBL" id="SNR73808.1"/>
    </source>
</evidence>
<organism evidence="1 2">
    <name type="scientific">Actinomadura mexicana</name>
    <dbReference type="NCBI Taxonomy" id="134959"/>
    <lineage>
        <taxon>Bacteria</taxon>
        <taxon>Bacillati</taxon>
        <taxon>Actinomycetota</taxon>
        <taxon>Actinomycetes</taxon>
        <taxon>Streptosporangiales</taxon>
        <taxon>Thermomonosporaceae</taxon>
        <taxon>Actinomadura</taxon>
    </lineage>
</organism>
<dbReference type="OrthoDB" id="3464391at2"/>
<accession>A0A238YSK8</accession>
<protein>
    <submittedName>
        <fullName evidence="1">Uncharacterized protein</fullName>
    </submittedName>
</protein>
<evidence type="ECO:0000313" key="2">
    <source>
        <dbReference type="Proteomes" id="UP000198420"/>
    </source>
</evidence>
<proteinExistence type="predicted"/>
<keyword evidence="2" id="KW-1185">Reference proteome</keyword>